<evidence type="ECO:0000259" key="1">
    <source>
        <dbReference type="Pfam" id="PF24911"/>
    </source>
</evidence>
<dbReference type="Proteomes" id="UP001527202">
    <property type="component" value="Unassembled WGS sequence"/>
</dbReference>
<evidence type="ECO:0000313" key="5">
    <source>
        <dbReference type="Proteomes" id="UP000288943"/>
    </source>
</evidence>
<accession>A0A410WR69</accession>
<proteinExistence type="predicted"/>
<reference evidence="4 5" key="1">
    <citation type="submission" date="2018-01" db="EMBL/GenBank/DDBJ databases">
        <title>The whole genome sequencing and assembly of Paenibacillus chitinolyticus KCCM 41400 strain.</title>
        <authorList>
            <person name="Kim J.-Y."/>
            <person name="Park M.-K."/>
            <person name="Lee Y.-J."/>
            <person name="Yi H."/>
            <person name="Bahn Y.-S."/>
            <person name="Kim J.F."/>
            <person name="Lee D.-W."/>
        </authorList>
    </citation>
    <scope>NUCLEOTIDE SEQUENCE [LARGE SCALE GENOMIC DNA]</scope>
    <source>
        <strain evidence="4 5">KCCM 41400</strain>
    </source>
</reference>
<dbReference type="AlphaFoldDB" id="A0A410WR69"/>
<gene>
    <name evidence="3" type="ORF">M5X16_02420</name>
    <name evidence="4" type="ORF">PC41400_03860</name>
</gene>
<dbReference type="GeneID" id="95373953"/>
<organism evidence="4 5">
    <name type="scientific">Paenibacillus chitinolyticus</name>
    <dbReference type="NCBI Taxonomy" id="79263"/>
    <lineage>
        <taxon>Bacteria</taxon>
        <taxon>Bacillati</taxon>
        <taxon>Bacillota</taxon>
        <taxon>Bacilli</taxon>
        <taxon>Bacillales</taxon>
        <taxon>Paenibacillaceae</taxon>
        <taxon>Paenibacillus</taxon>
    </lineage>
</organism>
<evidence type="ECO:0000259" key="2">
    <source>
        <dbReference type="Pfam" id="PF25425"/>
    </source>
</evidence>
<dbReference type="OrthoDB" id="2450450at2"/>
<feature type="domain" description="YfjL-like C-terminal" evidence="1">
    <location>
        <begin position="124"/>
        <end position="243"/>
    </location>
</feature>
<sequence length="248" mass="27561">MKTRKKKKGMYIALLVLLGLLGLLVGSLYNSLNGNPLSKWLAQRELQQFMVEHYPEKRLRIEKGFYDFKFKRYEFRVKEIGVDADKGEPAEYEFSVGGWIPKVKVDGIRSANLDMPLMERLRGEAEAELQAAFARRVPAVREVSVQLEVVKGQLAENAAWTPSLKLDEPLYIHVVTDAAGASKQQVAEAAAEIAAVLDAGGYDYGHVTINSNVMDDEAGKDPYGYVKYVARFDKGGKVSAGDVEEVTK</sequence>
<dbReference type="InterPro" id="IPR056905">
    <property type="entry name" value="YfjL_C"/>
</dbReference>
<feature type="domain" description="YfjL-like N-terminal" evidence="2">
    <location>
        <begin position="6"/>
        <end position="107"/>
    </location>
</feature>
<keyword evidence="6" id="KW-1185">Reference proteome</keyword>
<dbReference type="Pfam" id="PF25425">
    <property type="entry name" value="YfjL_N"/>
    <property type="match status" value="1"/>
</dbReference>
<evidence type="ECO:0000313" key="3">
    <source>
        <dbReference type="EMBL" id="MCY9594625.1"/>
    </source>
</evidence>
<reference evidence="3 6" key="2">
    <citation type="submission" date="2022-05" db="EMBL/GenBank/DDBJ databases">
        <title>Genome Sequencing of Bee-Associated Microbes.</title>
        <authorList>
            <person name="Dunlap C."/>
        </authorList>
    </citation>
    <scope>NUCLEOTIDE SEQUENCE [LARGE SCALE GENOMIC DNA]</scope>
    <source>
        <strain evidence="3 6">NRRL B-23120</strain>
    </source>
</reference>
<evidence type="ECO:0000313" key="6">
    <source>
        <dbReference type="Proteomes" id="UP001527202"/>
    </source>
</evidence>
<dbReference type="KEGG" id="pchi:PC41400_03860"/>
<evidence type="ECO:0000313" key="4">
    <source>
        <dbReference type="EMBL" id="QAV16865.1"/>
    </source>
</evidence>
<dbReference type="RefSeq" id="WP_042232185.1">
    <property type="nucleotide sequence ID" value="NZ_CP026520.1"/>
</dbReference>
<dbReference type="InterPro" id="IPR057359">
    <property type="entry name" value="YfjL_N"/>
</dbReference>
<dbReference type="Pfam" id="PF24911">
    <property type="entry name" value="YfjL_C"/>
    <property type="match status" value="1"/>
</dbReference>
<protein>
    <submittedName>
        <fullName evidence="4">Uncharacterized protein</fullName>
    </submittedName>
</protein>
<dbReference type="EMBL" id="JAMDMJ010000002">
    <property type="protein sequence ID" value="MCY9594625.1"/>
    <property type="molecule type" value="Genomic_DNA"/>
</dbReference>
<dbReference type="Proteomes" id="UP000288943">
    <property type="component" value="Chromosome"/>
</dbReference>
<name>A0A410WR69_9BACL</name>
<dbReference type="EMBL" id="CP026520">
    <property type="protein sequence ID" value="QAV16865.1"/>
    <property type="molecule type" value="Genomic_DNA"/>
</dbReference>